<dbReference type="InterPro" id="IPR047115">
    <property type="entry name" value="ARSB"/>
</dbReference>
<sequence>MPLSNDGSYDVSLSGNDEILTPNIDALGYQGVVFNKHYTQAMCTPSRAALLTGKYPIHTGMQHSVISPDEPRGLPLNEKLLPEYLKEVGYKSHIVGKWHLGGARKIFTPTQRGFDTHTGYLGSQVSYYNYTGWFSKAPYAPGFDFYNNEEVYNETVGEYLTDVLTDKASRIIENHNSIDGPLLLYLTHGAPHAGTDVVPFETTPEDLETVDYIKDPDRRTYAAMVKALDRSVGSVVTTLKNKNMLENTIILFFSDNGAPTVGLFANSGSNYPLKGQKDSPWEGGVRGLAAVWSPLFEKRHHVSSHMIHITDWLPTFLKASGLTSYRSENLDGYDIWSTLSQNKPPLCKEMIQNIDPIDGYTAYYYNGWKYVNGTTSGGIYDTWLGSRNFDSSPDASSYADVVMKSLVWQALNPFATRLLKQDDINDIRRKAKITCQRQYETLNTCNPLKAPCLFYLDADPCEMNNLADAQPGRVVELQKKVNELKKSMIPPGNLPGDPRADPALNDGLWTWWLDRLQEVAEIQCKSVENVKKRPNIVMIVADDLGSYDVSLSGNDEILTPNIDALGYQGIVFNKHYTQALCGPSRAALLTGKYPIHTGMQHLVILPDEPRGLPLSEKLLPQYLKEVGYKTHIVGKWHLGYARKSFTPTLRGFDTHTGFLGGYVTYFNYTAWFSNTPYTPGFDFYHNEKVYNETVGEYLTDVLTNRASEIIGNHNPEHDPLMLYLAHGAPHAVDIMEKLEVNPEDLETVAHIKDPDRRTYAAKVKAVDRSNLSAVYCKSVENVKKRPNIVIIVADDLGSYDVSLSGNDEILTPNIDALGYQGVVFNRHYTQALCGPSRAALLTGKYPIHTGMQHFVIFPDEPRGLPLNVKILPEYLKEVGYKTHIVGKWHLGYARKSFIPTRRGFDSHVGFLGGYVAYYNYTEIFRDYIPGFDFYHNEEVYNDVVGHYLTDVLTDEATKIIGNHNSEDGPIMLYLAHGAPHAINASDPLEVNPEDLETVAHIKDPDRRTYAAKVKALDRSVGKVVTALKEKNMLENTIILFFSDNGAPIEGLYANAGSNYPLRGQKDSPWEGGVRGLAAVWSPLFQKRHYVSSHMIHITDWLPTFLRASGATTYKSENIDGLDIWSTLDYNKPPAREEMVQSIDPIDGYTAYYYNGWKYINGTTSGGVYDSWLGSRSFDLNPEASSYADVVMKSSVWQALNPFATRLLKPSDVDDIRRKTKITCQRQYESLNTCNPLKAPCLFYLDADPCEMNNLADAQPGRVVELQKRIREVEKTMLPPGNLPSDPKADPALNDGLWTWWLDREEL</sequence>
<feature type="domain" description="Sulfatase N-terminal" evidence="7">
    <location>
        <begin position="10"/>
        <end position="321"/>
    </location>
</feature>
<evidence type="ECO:0000259" key="7">
    <source>
        <dbReference type="Pfam" id="PF00884"/>
    </source>
</evidence>
<evidence type="ECO:0000256" key="1">
    <source>
        <dbReference type="ARBA" id="ARBA00001913"/>
    </source>
</evidence>
<reference evidence="9" key="3">
    <citation type="submission" date="2020-05" db="UniProtKB">
        <authorList>
            <consortium name="EnsemblMetazoa"/>
        </authorList>
    </citation>
    <scope>IDENTIFICATION</scope>
    <source>
        <strain evidence="9">Jacobina</strain>
    </source>
</reference>
<dbReference type="EMBL" id="AJWK01000039">
    <property type="status" value="NOT_ANNOTATED_CDS"/>
    <property type="molecule type" value="Genomic_DNA"/>
</dbReference>
<evidence type="ECO:0000313" key="9">
    <source>
        <dbReference type="EnsemblMetazoa" id="LLOJ000026-PA"/>
    </source>
</evidence>
<keyword evidence="10" id="KW-1185">Reference proteome</keyword>
<dbReference type="InterPro" id="IPR017850">
    <property type="entry name" value="Alkaline_phosphatase_core_sf"/>
</dbReference>
<protein>
    <submittedName>
        <fullName evidence="8">Putative arylsulfatase b</fullName>
    </submittedName>
</protein>
<comment type="similarity">
    <text evidence="2">Belongs to the sulfatase family.</text>
</comment>
<dbReference type="VEuPathDB" id="VectorBase:LLONM1_001896"/>
<dbReference type="EnsemblMetazoa" id="LLOJ000026-RA">
    <property type="protein sequence ID" value="LLOJ000026-PA"/>
    <property type="gene ID" value="LLOJ000026"/>
</dbReference>
<dbReference type="GO" id="GO:0008484">
    <property type="term" value="F:sulfuric ester hydrolase activity"/>
    <property type="evidence" value="ECO:0007669"/>
    <property type="project" value="InterPro"/>
</dbReference>
<dbReference type="VEuPathDB" id="VectorBase:LLONM1_003159"/>
<feature type="domain" description="Sulfatase N-terminal" evidence="7">
    <location>
        <begin position="534"/>
        <end position="767"/>
    </location>
</feature>
<evidence type="ECO:0000256" key="6">
    <source>
        <dbReference type="ARBA" id="ARBA00023180"/>
    </source>
</evidence>
<feature type="domain" description="Sulfatase N-terminal" evidence="7">
    <location>
        <begin position="786"/>
        <end position="1109"/>
    </location>
</feature>
<dbReference type="GO" id="GO:0046872">
    <property type="term" value="F:metal ion binding"/>
    <property type="evidence" value="ECO:0007669"/>
    <property type="project" value="UniProtKB-KW"/>
</dbReference>
<dbReference type="Gene3D" id="3.40.720.10">
    <property type="entry name" value="Alkaline Phosphatase, subunit A"/>
    <property type="match status" value="3"/>
</dbReference>
<dbReference type="PROSITE" id="PS00149">
    <property type="entry name" value="SULFATASE_2"/>
    <property type="match status" value="3"/>
</dbReference>
<keyword evidence="4" id="KW-0378">Hydrolase</keyword>
<dbReference type="PROSITE" id="PS00523">
    <property type="entry name" value="SULFATASE_1"/>
    <property type="match status" value="3"/>
</dbReference>
<accession>A0A1B0C813</accession>
<dbReference type="SUPFAM" id="SSF53649">
    <property type="entry name" value="Alkaline phosphatase-like"/>
    <property type="match status" value="3"/>
</dbReference>
<evidence type="ECO:0000256" key="4">
    <source>
        <dbReference type="ARBA" id="ARBA00022801"/>
    </source>
</evidence>
<evidence type="ECO:0000256" key="3">
    <source>
        <dbReference type="ARBA" id="ARBA00022723"/>
    </source>
</evidence>
<dbReference type="VEuPathDB" id="VectorBase:LLOJ000026"/>
<dbReference type="EMBL" id="AJWK01000038">
    <property type="status" value="NOT_ANNOTATED_CDS"/>
    <property type="molecule type" value="Genomic_DNA"/>
</dbReference>
<dbReference type="VEuPathDB" id="VectorBase:LLONM1_009451"/>
<dbReference type="Pfam" id="PF00884">
    <property type="entry name" value="Sulfatase"/>
    <property type="match status" value="3"/>
</dbReference>
<dbReference type="Gene3D" id="3.30.1120.10">
    <property type="match status" value="2"/>
</dbReference>
<keyword evidence="5" id="KW-0106">Calcium</keyword>
<dbReference type="InterPro" id="IPR024607">
    <property type="entry name" value="Sulfatase_CS"/>
</dbReference>
<evidence type="ECO:0000256" key="2">
    <source>
        <dbReference type="ARBA" id="ARBA00008779"/>
    </source>
</evidence>
<dbReference type="EMBL" id="GITU01000841">
    <property type="protein sequence ID" value="MBC1169544.1"/>
    <property type="molecule type" value="Transcribed_RNA"/>
</dbReference>
<reference evidence="10" key="1">
    <citation type="submission" date="2012-05" db="EMBL/GenBank/DDBJ databases">
        <title>Whole Genome Assembly of Lutzomyia longipalpis.</title>
        <authorList>
            <person name="Richards S."/>
            <person name="Qu C."/>
            <person name="Dillon R."/>
            <person name="Worley K."/>
            <person name="Scherer S."/>
            <person name="Batterton M."/>
            <person name="Taylor A."/>
            <person name="Hawes A."/>
            <person name="Hernandez B."/>
            <person name="Kovar C."/>
            <person name="Mandapat C."/>
            <person name="Pham C."/>
            <person name="Qu C."/>
            <person name="Jing C."/>
            <person name="Bess C."/>
            <person name="Bandaranaike D."/>
            <person name="Ngo D."/>
            <person name="Ongeri F."/>
            <person name="Arias F."/>
            <person name="Lara F."/>
            <person name="Weissenberger G."/>
            <person name="Kamau G."/>
            <person name="Han H."/>
            <person name="Shen H."/>
            <person name="Dinh H."/>
            <person name="Khalil I."/>
            <person name="Jones J."/>
            <person name="Shafer J."/>
            <person name="Jayaseelan J."/>
            <person name="Quiroz J."/>
            <person name="Blankenburg K."/>
            <person name="Nguyen L."/>
            <person name="Jackson L."/>
            <person name="Francisco L."/>
            <person name="Tang L.-Y."/>
            <person name="Pu L.-L."/>
            <person name="Perales L."/>
            <person name="Lorensuhewa L."/>
            <person name="Munidasa M."/>
            <person name="Coyle M."/>
            <person name="Taylor M."/>
            <person name="Puazo M."/>
            <person name="Firestine M."/>
            <person name="Scheel M."/>
            <person name="Javaid M."/>
            <person name="Wang M."/>
            <person name="Li M."/>
            <person name="Tabassum N."/>
            <person name="Saada N."/>
            <person name="Osuji N."/>
            <person name="Aqrawi P."/>
            <person name="Fu Q."/>
            <person name="Thornton R."/>
            <person name="Raj R."/>
            <person name="Goodspeed R."/>
            <person name="Mata R."/>
            <person name="Najjar R."/>
            <person name="Gubbala S."/>
            <person name="Lee S."/>
            <person name="Denson S."/>
            <person name="Patil S."/>
            <person name="Macmil S."/>
            <person name="Qi S."/>
            <person name="Matskevitch T."/>
            <person name="Palculict T."/>
            <person name="Mathew T."/>
            <person name="Vee V."/>
            <person name="Velamala V."/>
            <person name="Korchina V."/>
            <person name="Cai W."/>
            <person name="Liu W."/>
            <person name="Dai W."/>
            <person name="Zou X."/>
            <person name="Zhu Y."/>
            <person name="Zhang Y."/>
            <person name="Wu Y.-Q."/>
            <person name="Xin Y."/>
            <person name="Nazarath L."/>
            <person name="Kovar C."/>
            <person name="Han Y."/>
            <person name="Muzny D."/>
            <person name="Gibbs R."/>
        </authorList>
    </citation>
    <scope>NUCLEOTIDE SEQUENCE [LARGE SCALE GENOMIC DNA]</scope>
    <source>
        <strain evidence="10">Jacobina</strain>
    </source>
</reference>
<evidence type="ECO:0000313" key="8">
    <source>
        <dbReference type="EMBL" id="MBC1169544.1"/>
    </source>
</evidence>
<evidence type="ECO:0000313" key="10">
    <source>
        <dbReference type="Proteomes" id="UP000092461"/>
    </source>
</evidence>
<comment type="cofactor">
    <cofactor evidence="1">
        <name>Ca(2+)</name>
        <dbReference type="ChEBI" id="CHEBI:29108"/>
    </cofactor>
</comment>
<dbReference type="PANTHER" id="PTHR10342:SF264">
    <property type="entry name" value="MIP05773P-RELATED"/>
    <property type="match status" value="1"/>
</dbReference>
<keyword evidence="6" id="KW-0325">Glycoprotein</keyword>
<organism evidence="9 10">
    <name type="scientific">Lutzomyia longipalpis</name>
    <name type="common">Sand fly</name>
    <dbReference type="NCBI Taxonomy" id="7200"/>
    <lineage>
        <taxon>Eukaryota</taxon>
        <taxon>Metazoa</taxon>
        <taxon>Ecdysozoa</taxon>
        <taxon>Arthropoda</taxon>
        <taxon>Hexapoda</taxon>
        <taxon>Insecta</taxon>
        <taxon>Pterygota</taxon>
        <taxon>Neoptera</taxon>
        <taxon>Endopterygota</taxon>
        <taxon>Diptera</taxon>
        <taxon>Nematocera</taxon>
        <taxon>Psychodoidea</taxon>
        <taxon>Psychodidae</taxon>
        <taxon>Lutzomyia</taxon>
        <taxon>Lutzomyia</taxon>
    </lineage>
</organism>
<reference evidence="8" key="2">
    <citation type="journal article" date="2020" name="BMC">
        <title>Leishmania infection induces a limited differential gene expression in the sand fly midgut.</title>
        <authorList>
            <person name="Coutinho-Abreu I.V."/>
            <person name="Serafim T.D."/>
            <person name="Meneses C."/>
            <person name="Kamhawi S."/>
            <person name="Oliveira F."/>
            <person name="Valenzuela J.G."/>
        </authorList>
    </citation>
    <scope>NUCLEOTIDE SEQUENCE</scope>
    <source>
        <strain evidence="8">Jacobina</strain>
        <tissue evidence="8">Midgut</tissue>
    </source>
</reference>
<evidence type="ECO:0000256" key="5">
    <source>
        <dbReference type="ARBA" id="ARBA00022837"/>
    </source>
</evidence>
<proteinExistence type="inferred from homology"/>
<keyword evidence="3" id="KW-0479">Metal-binding</keyword>
<dbReference type="CDD" id="cd16029">
    <property type="entry name" value="4-S"/>
    <property type="match status" value="2"/>
</dbReference>
<dbReference type="Proteomes" id="UP000092461">
    <property type="component" value="Unassembled WGS sequence"/>
</dbReference>
<dbReference type="PANTHER" id="PTHR10342">
    <property type="entry name" value="ARYLSULFATASE"/>
    <property type="match status" value="1"/>
</dbReference>
<dbReference type="InterPro" id="IPR000917">
    <property type="entry name" value="Sulfatase_N"/>
</dbReference>
<name>A0A1B0C813_LUTLO</name>